<evidence type="ECO:0000256" key="7">
    <source>
        <dbReference type="ARBA" id="ARBA00023237"/>
    </source>
</evidence>
<name>A0A1D7QHY4_9SPHI</name>
<evidence type="ECO:0000256" key="1">
    <source>
        <dbReference type="ARBA" id="ARBA00004571"/>
    </source>
</evidence>
<evidence type="ECO:0000256" key="8">
    <source>
        <dbReference type="PROSITE-ProRule" id="PRU01360"/>
    </source>
</evidence>
<comment type="similarity">
    <text evidence="8 9">Belongs to the TonB-dependent receptor family.</text>
</comment>
<comment type="subcellular location">
    <subcellularLocation>
        <location evidence="1 8">Cell outer membrane</location>
        <topology evidence="1 8">Multi-pass membrane protein</topology>
    </subcellularLocation>
</comment>
<organism evidence="13 14">
    <name type="scientific">Pedobacter steynii</name>
    <dbReference type="NCBI Taxonomy" id="430522"/>
    <lineage>
        <taxon>Bacteria</taxon>
        <taxon>Pseudomonadati</taxon>
        <taxon>Bacteroidota</taxon>
        <taxon>Sphingobacteriia</taxon>
        <taxon>Sphingobacteriales</taxon>
        <taxon>Sphingobacteriaceae</taxon>
        <taxon>Pedobacter</taxon>
    </lineage>
</organism>
<keyword evidence="6 8" id="KW-0472">Membrane</keyword>
<proteinExistence type="inferred from homology"/>
<evidence type="ECO:0000259" key="11">
    <source>
        <dbReference type="Pfam" id="PF00593"/>
    </source>
</evidence>
<dbReference type="Pfam" id="PF00593">
    <property type="entry name" value="TonB_dep_Rec_b-barrel"/>
    <property type="match status" value="1"/>
</dbReference>
<dbReference type="Pfam" id="PF13715">
    <property type="entry name" value="CarbopepD_reg_2"/>
    <property type="match status" value="1"/>
</dbReference>
<dbReference type="InterPro" id="IPR037066">
    <property type="entry name" value="Plug_dom_sf"/>
</dbReference>
<dbReference type="Pfam" id="PF07715">
    <property type="entry name" value="Plug"/>
    <property type="match status" value="1"/>
</dbReference>
<evidence type="ECO:0000256" key="9">
    <source>
        <dbReference type="RuleBase" id="RU003357"/>
    </source>
</evidence>
<evidence type="ECO:0000256" key="2">
    <source>
        <dbReference type="ARBA" id="ARBA00022448"/>
    </source>
</evidence>
<accession>A0A1D7QHY4</accession>
<dbReference type="NCBIfam" id="TIGR01782">
    <property type="entry name" value="TonB-Xanth-Caul"/>
    <property type="match status" value="1"/>
</dbReference>
<dbReference type="InterPro" id="IPR012910">
    <property type="entry name" value="Plug_dom"/>
</dbReference>
<dbReference type="RefSeq" id="WP_069379905.1">
    <property type="nucleotide sequence ID" value="NZ_CP017141.1"/>
</dbReference>
<reference evidence="13 14" key="1">
    <citation type="submission" date="2016-08" db="EMBL/GenBank/DDBJ databases">
        <authorList>
            <person name="Seilhamer J.J."/>
        </authorList>
    </citation>
    <scope>NUCLEOTIDE SEQUENCE [LARGE SCALE GENOMIC DNA]</scope>
    <source>
        <strain evidence="13 14">DX4</strain>
    </source>
</reference>
<dbReference type="GO" id="GO:0030246">
    <property type="term" value="F:carbohydrate binding"/>
    <property type="evidence" value="ECO:0007669"/>
    <property type="project" value="InterPro"/>
</dbReference>
<dbReference type="GO" id="GO:0009279">
    <property type="term" value="C:cell outer membrane"/>
    <property type="evidence" value="ECO:0007669"/>
    <property type="project" value="UniProtKB-SubCell"/>
</dbReference>
<keyword evidence="3 8" id="KW-1134">Transmembrane beta strand</keyword>
<keyword evidence="4 8" id="KW-0812">Transmembrane</keyword>
<keyword evidence="14" id="KW-1185">Reference proteome</keyword>
<feature type="domain" description="TonB-dependent receptor-like beta-barrel" evidence="11">
    <location>
        <begin position="439"/>
        <end position="904"/>
    </location>
</feature>
<keyword evidence="7 8" id="KW-0998">Cell outer membrane</keyword>
<dbReference type="InterPro" id="IPR036942">
    <property type="entry name" value="Beta-barrel_TonB_sf"/>
</dbReference>
<protein>
    <recommendedName>
        <fullName evidence="15">TonB-dependent receptor</fullName>
    </recommendedName>
</protein>
<sequence length="937" mass="104145">MKLKFLLSCTLVLLGSMAFAQKGALTGKITDNTGPLPGASIFLKGNNSASSSDVKGEFRISNVANGDYTLLVKFIGYKPLSKEVTVKAGEITNLGILLLSSNENNLTEVRVSGSSSRRGSEARALNMQKESPRIVNVIAADGIGKLPDRNAGEAVQRVSGVVLERDQGEGRFISLRGLPSEWSSSSINGDRIPTAEEQTTSRSTAFDFFPTELIQFVEISKALTPDMEGDALGGNVNFITRTSPDKETFDISLGGGYNAKADGAAFSGNVLYGNRSKNDKFGFLVNGSIWNRQWATDNYEPRFAGQNIARMELRDYYGRRRTMGFNGAADYKLAENSKIYIRGMYGSLNDNEKHYKLRLRYEKDRAEAQNIHNILKTRLFGGDVGGDFSLGTNSTLDFKISHYNNDFNYGDIPNKDFPSYYIVQYDQNKVGYTNLINGKYAAYQVDGGDVDPNSPQTHLPGQDAVNDASKYTFSSVQMELHHINETDRVVAQVNFKNKISSDFEFKAGLKYRDKLRTERYELPTWIWDSKGGTMPAPEYTSFNLVDKPYANDYAKEFGNQFMGIFPEFMSIPETDNFFNKYRANLKVDSTGSSLLANGVQTGSNFDVYEKQSAGYVMGTWKASQELTVIGGLRIENTDLKVKGWLYEAVAGQPNYKGKLTPQIKTNNYTVLLPMLHLKYSPNDHVNVRIAATKTFARPDFGSLVAGGTYAVQENRFNYGNPLIKPVKSYNLDLMTEYYFGNVGAITAGAFYKNVKDPIFSDSKFYEEFEGKQNARVVQDQNGADARVAGFELGLSKKLDFLPGMLGGLGVSANYTFIRSRMTIPDRAEKVRIPGQANNLFNVALFYENKVVQARVALNHKGNNIVTHGNTANADEYFGENTSMDANLSYRISQKLMLSAEANNLLNTEYRYYFGVPERPSQVERYGVRGQVGVKLSL</sequence>
<evidence type="ECO:0000256" key="4">
    <source>
        <dbReference type="ARBA" id="ARBA00022692"/>
    </source>
</evidence>
<dbReference type="SUPFAM" id="SSF56935">
    <property type="entry name" value="Porins"/>
    <property type="match status" value="1"/>
</dbReference>
<dbReference type="SUPFAM" id="SSF49452">
    <property type="entry name" value="Starch-binding domain-like"/>
    <property type="match status" value="1"/>
</dbReference>
<keyword evidence="5 9" id="KW-0798">TonB box</keyword>
<dbReference type="InterPro" id="IPR000531">
    <property type="entry name" value="Beta-barrel_TonB"/>
</dbReference>
<evidence type="ECO:0000256" key="6">
    <source>
        <dbReference type="ARBA" id="ARBA00023136"/>
    </source>
</evidence>
<dbReference type="PANTHER" id="PTHR40980:SF4">
    <property type="entry name" value="TONB-DEPENDENT RECEPTOR-LIKE BETA-BARREL DOMAIN-CONTAINING PROTEIN"/>
    <property type="match status" value="1"/>
</dbReference>
<keyword evidence="10" id="KW-0732">Signal</keyword>
<dbReference type="Proteomes" id="UP000094313">
    <property type="component" value="Chromosome"/>
</dbReference>
<feature type="chain" id="PRO_5009098660" description="TonB-dependent receptor" evidence="10">
    <location>
        <begin position="21"/>
        <end position="937"/>
    </location>
</feature>
<dbReference type="InterPro" id="IPR039426">
    <property type="entry name" value="TonB-dep_rcpt-like"/>
</dbReference>
<feature type="domain" description="TonB-dependent receptor plug" evidence="12">
    <location>
        <begin position="128"/>
        <end position="234"/>
    </location>
</feature>
<feature type="signal peptide" evidence="10">
    <location>
        <begin position="1"/>
        <end position="20"/>
    </location>
</feature>
<dbReference type="AlphaFoldDB" id="A0A1D7QHY4"/>
<evidence type="ECO:0000256" key="5">
    <source>
        <dbReference type="ARBA" id="ARBA00023077"/>
    </source>
</evidence>
<dbReference type="InterPro" id="IPR010104">
    <property type="entry name" value="TonB_rcpt_bac"/>
</dbReference>
<dbReference type="Gene3D" id="2.40.170.20">
    <property type="entry name" value="TonB-dependent receptor, beta-barrel domain"/>
    <property type="match status" value="1"/>
</dbReference>
<evidence type="ECO:0000256" key="3">
    <source>
        <dbReference type="ARBA" id="ARBA00022452"/>
    </source>
</evidence>
<dbReference type="OrthoDB" id="8727862at2"/>
<gene>
    <name evidence="13" type="ORF">BFS30_14305</name>
</gene>
<dbReference type="Gene3D" id="2.170.130.10">
    <property type="entry name" value="TonB-dependent receptor, plug domain"/>
    <property type="match status" value="1"/>
</dbReference>
<evidence type="ECO:0000259" key="12">
    <source>
        <dbReference type="Pfam" id="PF07715"/>
    </source>
</evidence>
<dbReference type="PROSITE" id="PS52016">
    <property type="entry name" value="TONB_DEPENDENT_REC_3"/>
    <property type="match status" value="1"/>
</dbReference>
<keyword evidence="2 8" id="KW-0813">Transport</keyword>
<dbReference type="KEGG" id="psty:BFS30_14305"/>
<evidence type="ECO:0000313" key="13">
    <source>
        <dbReference type="EMBL" id="AOM78240.1"/>
    </source>
</evidence>
<dbReference type="Gene3D" id="2.60.40.1120">
    <property type="entry name" value="Carboxypeptidase-like, regulatory domain"/>
    <property type="match status" value="1"/>
</dbReference>
<dbReference type="PANTHER" id="PTHR40980">
    <property type="entry name" value="PLUG DOMAIN-CONTAINING PROTEIN"/>
    <property type="match status" value="1"/>
</dbReference>
<dbReference type="EMBL" id="CP017141">
    <property type="protein sequence ID" value="AOM78240.1"/>
    <property type="molecule type" value="Genomic_DNA"/>
</dbReference>
<evidence type="ECO:0000256" key="10">
    <source>
        <dbReference type="SAM" id="SignalP"/>
    </source>
</evidence>
<dbReference type="InterPro" id="IPR013784">
    <property type="entry name" value="Carb-bd-like_fold"/>
</dbReference>
<evidence type="ECO:0008006" key="15">
    <source>
        <dbReference type="Google" id="ProtNLM"/>
    </source>
</evidence>
<evidence type="ECO:0000313" key="14">
    <source>
        <dbReference type="Proteomes" id="UP000094313"/>
    </source>
</evidence>